<gene>
    <name evidence="1" type="ORF">LCGC14_2584150</name>
</gene>
<feature type="non-terminal residue" evidence="1">
    <location>
        <position position="470"/>
    </location>
</feature>
<dbReference type="AlphaFoldDB" id="A0A0F9ADG6"/>
<reference evidence="1" key="1">
    <citation type="journal article" date="2015" name="Nature">
        <title>Complex archaea that bridge the gap between prokaryotes and eukaryotes.</title>
        <authorList>
            <person name="Spang A."/>
            <person name="Saw J.H."/>
            <person name="Jorgensen S.L."/>
            <person name="Zaremba-Niedzwiedzka K."/>
            <person name="Martijn J."/>
            <person name="Lind A.E."/>
            <person name="van Eijk R."/>
            <person name="Schleper C."/>
            <person name="Guy L."/>
            <person name="Ettema T.J."/>
        </authorList>
    </citation>
    <scope>NUCLEOTIDE SEQUENCE</scope>
</reference>
<proteinExistence type="predicted"/>
<protein>
    <submittedName>
        <fullName evidence="1">Uncharacterized protein</fullName>
    </submittedName>
</protein>
<feature type="non-terminal residue" evidence="1">
    <location>
        <position position="1"/>
    </location>
</feature>
<evidence type="ECO:0000313" key="1">
    <source>
        <dbReference type="EMBL" id="KKL07624.1"/>
    </source>
</evidence>
<sequence length="470" mass="51276">DPDGLGEIAMGELVSEFGAVVDVVPSFALDVDLPLTVYIGDRVEWPSFSTGFEMHWRPLTDMDIIWGPLAGGSHDIIDAFDTPVIQLGKVIGQVVYPVLAGVNKYYPIPEDVLELLNTEVPFLGMTIADYLDIPEPVQFLFLQIPQMLNRIEALLGGIQGTSSDSWSAVLNDLENKYDLTFPILDPSTLIQLMMGQDVDLVLWDPDKFEISTGFNFKVPVFSYGVPALASINISIYVEGNFGLFADIAMGFDTSGIREFFESERRAQDIPLILNGFWLGDNHRDGTDQTEMGVFAEIIAGINGSVTVLGFDVAELFGGIGIRGELGLNINDYDLGTGALLKGTLASGQAGDGKVHINELEAIVQDFGAACLFNLEGLVSLIFEIGFRIDLWFFEIEKSWRTYIPLVDFTIECDADEPLAMATLVGGDLVMEGPGSITAPLFVPMPGSPEIVEANTDAANRYDIKYVEAQD</sequence>
<organism evidence="1">
    <name type="scientific">marine sediment metagenome</name>
    <dbReference type="NCBI Taxonomy" id="412755"/>
    <lineage>
        <taxon>unclassified sequences</taxon>
        <taxon>metagenomes</taxon>
        <taxon>ecological metagenomes</taxon>
    </lineage>
</organism>
<comment type="caution">
    <text evidence="1">The sequence shown here is derived from an EMBL/GenBank/DDBJ whole genome shotgun (WGS) entry which is preliminary data.</text>
</comment>
<name>A0A0F9ADG6_9ZZZZ</name>
<accession>A0A0F9ADG6</accession>
<dbReference type="EMBL" id="LAZR01043210">
    <property type="protein sequence ID" value="KKL07624.1"/>
    <property type="molecule type" value="Genomic_DNA"/>
</dbReference>